<dbReference type="InterPro" id="IPR000169">
    <property type="entry name" value="Pept_cys_AS"/>
</dbReference>
<evidence type="ECO:0000256" key="2">
    <source>
        <dbReference type="ARBA" id="ARBA00022670"/>
    </source>
</evidence>
<feature type="domain" description="Cathepsin propeptide inhibitor" evidence="9">
    <location>
        <begin position="16"/>
        <end position="71"/>
    </location>
</feature>
<dbReference type="VEuPathDB" id="AmoebaDB:EHI8A_051090"/>
<sequence length="315" mass="34960">MIVLIYLLSIVNGIDFNTWVGKYNKHFTAVEMLRRNAIFNMNGKIVGEFNKEGTFKLSLEGPFAAMTNEEYKNILKSKRSEEGKGKVKYLNIEAPETVDWRKEGKVTPIRDQAECGGCYAFGSIAALEGRLLVEQGGDANTLDLSEEEMIQCTREYGNNGCGGGFGSNAYDYIIEHGVSNETEYPFTGMDSECKTNIKPYVTMKGYNRVARNNVRELKSAISQGMVDVAMDASSVKFQLYKSGAYTDKKCKKSFFALNHEVSAVGYGVVDGIECWIIRNSWGTTWGENGYFNIAIEGNTCGIATDPLYPTGAQYL</sequence>
<dbReference type="PANTHER" id="PTHR12411">
    <property type="entry name" value="CYSTEINE PROTEASE FAMILY C1-RELATED"/>
    <property type="match status" value="1"/>
</dbReference>
<name>A0A5K1VGX3_ENTHI</name>
<evidence type="ECO:0000256" key="4">
    <source>
        <dbReference type="ARBA" id="ARBA00022807"/>
    </source>
</evidence>
<dbReference type="SUPFAM" id="SSF54001">
    <property type="entry name" value="Cysteine proteinases"/>
    <property type="match status" value="1"/>
</dbReference>
<gene>
    <name evidence="10" type="ORF">CL6EHI_010850</name>
</gene>
<dbReference type="Proteomes" id="UP000078387">
    <property type="component" value="Unassembled WGS sequence"/>
</dbReference>
<keyword evidence="2" id="KW-0645">Protease</keyword>
<evidence type="ECO:0000256" key="1">
    <source>
        <dbReference type="ARBA" id="ARBA00008455"/>
    </source>
</evidence>
<evidence type="ECO:0000259" key="9">
    <source>
        <dbReference type="SMART" id="SM00848"/>
    </source>
</evidence>
<dbReference type="InterPro" id="IPR013128">
    <property type="entry name" value="Peptidase_C1A"/>
</dbReference>
<feature type="domain" description="Peptidase C1A papain C-terminal" evidence="8">
    <location>
        <begin position="94"/>
        <end position="310"/>
    </location>
</feature>
<dbReference type="SMART" id="SM00848">
    <property type="entry name" value="Inhibitor_I29"/>
    <property type="match status" value="1"/>
</dbReference>
<dbReference type="SMR" id="A0A5K1VGX3"/>
<dbReference type="SMART" id="SM00645">
    <property type="entry name" value="Pept_C1"/>
    <property type="match status" value="1"/>
</dbReference>
<keyword evidence="6" id="KW-1015">Disulfide bond</keyword>
<dbReference type="InterPro" id="IPR039417">
    <property type="entry name" value="Peptidase_C1A_papain-like"/>
</dbReference>
<dbReference type="PROSITE" id="PS00640">
    <property type="entry name" value="THIOL_PROTEASE_ASN"/>
    <property type="match status" value="1"/>
</dbReference>
<comment type="similarity">
    <text evidence="1">Belongs to the peptidase C1 family.</text>
</comment>
<dbReference type="InterPro" id="IPR025661">
    <property type="entry name" value="Pept_asp_AS"/>
</dbReference>
<dbReference type="OMA" id="FLEDKLM"/>
<protein>
    <submittedName>
        <fullName evidence="10">Cysteine proteinase putative</fullName>
    </submittedName>
</protein>
<dbReference type="Pfam" id="PF08246">
    <property type="entry name" value="Inhibitor_I29"/>
    <property type="match status" value="1"/>
</dbReference>
<evidence type="ECO:0000256" key="6">
    <source>
        <dbReference type="ARBA" id="ARBA00023157"/>
    </source>
</evidence>
<dbReference type="EMBL" id="BDEQ01000001">
    <property type="protein sequence ID" value="GAT99487.1"/>
    <property type="molecule type" value="Genomic_DNA"/>
</dbReference>
<dbReference type="GO" id="GO:0004197">
    <property type="term" value="F:cysteine-type endopeptidase activity"/>
    <property type="evidence" value="ECO:0007669"/>
    <property type="project" value="UniProtKB-ARBA"/>
</dbReference>
<dbReference type="Pfam" id="PF00112">
    <property type="entry name" value="Peptidase_C1"/>
    <property type="match status" value="1"/>
</dbReference>
<evidence type="ECO:0000313" key="11">
    <source>
        <dbReference type="Proteomes" id="UP000078387"/>
    </source>
</evidence>
<dbReference type="InterPro" id="IPR038765">
    <property type="entry name" value="Papain-like_cys_pep_sf"/>
</dbReference>
<evidence type="ECO:0000259" key="8">
    <source>
        <dbReference type="SMART" id="SM00645"/>
    </source>
</evidence>
<keyword evidence="4" id="KW-0788">Thiol protease</keyword>
<dbReference type="VEuPathDB" id="AmoebaDB:EHI_039610"/>
<dbReference type="VEuPathDB" id="AmoebaDB:EHI5A_233470"/>
<evidence type="ECO:0000256" key="7">
    <source>
        <dbReference type="ARBA" id="ARBA00055668"/>
    </source>
</evidence>
<dbReference type="AlphaFoldDB" id="A0A5K1VGX3"/>
<dbReference type="Gene3D" id="3.90.70.10">
    <property type="entry name" value="Cysteine proteinases"/>
    <property type="match status" value="1"/>
</dbReference>
<evidence type="ECO:0000256" key="3">
    <source>
        <dbReference type="ARBA" id="ARBA00022729"/>
    </source>
</evidence>
<keyword evidence="3" id="KW-0732">Signal</keyword>
<dbReference type="PRINTS" id="PR00705">
    <property type="entry name" value="PAPAIN"/>
</dbReference>
<keyword evidence="5" id="KW-0865">Zymogen</keyword>
<comment type="function">
    <text evidence="7">Cysteine protease which degrades matrix proteins such as collagen, laminin and fibronectin and thus is involved in the destruction of human tissue. Can abolish adhesion. May play an important role in pathogenicity.</text>
</comment>
<evidence type="ECO:0000256" key="5">
    <source>
        <dbReference type="ARBA" id="ARBA00023145"/>
    </source>
</evidence>
<dbReference type="CDD" id="cd02248">
    <property type="entry name" value="Peptidase_C1A"/>
    <property type="match status" value="1"/>
</dbReference>
<comment type="caution">
    <text evidence="10">The sequence shown here is derived from an EMBL/GenBank/DDBJ whole genome shotgun (WGS) entry which is preliminary data.</text>
</comment>
<dbReference type="InterPro" id="IPR013201">
    <property type="entry name" value="Prot_inhib_I29"/>
</dbReference>
<dbReference type="VEuPathDB" id="AmoebaDB:KM1_277050"/>
<proteinExistence type="inferred from homology"/>
<dbReference type="FunFam" id="3.90.70.10:FF:000039">
    <property type="entry name" value="Cysteine proteinase 2, putative"/>
    <property type="match status" value="1"/>
</dbReference>
<dbReference type="GO" id="GO:0006508">
    <property type="term" value="P:proteolysis"/>
    <property type="evidence" value="ECO:0007669"/>
    <property type="project" value="UniProtKB-KW"/>
</dbReference>
<evidence type="ECO:0000313" key="10">
    <source>
        <dbReference type="EMBL" id="GAT99487.1"/>
    </source>
</evidence>
<dbReference type="PROSITE" id="PS00139">
    <property type="entry name" value="THIOL_PROTEASE_CYS"/>
    <property type="match status" value="1"/>
</dbReference>
<dbReference type="VEuPathDB" id="AmoebaDB:EHI7A_000310"/>
<organism evidence="10 11">
    <name type="scientific">Entamoeba histolytica</name>
    <dbReference type="NCBI Taxonomy" id="5759"/>
    <lineage>
        <taxon>Eukaryota</taxon>
        <taxon>Amoebozoa</taxon>
        <taxon>Evosea</taxon>
        <taxon>Archamoebae</taxon>
        <taxon>Mastigamoebida</taxon>
        <taxon>Entamoebidae</taxon>
        <taxon>Entamoeba</taxon>
    </lineage>
</organism>
<dbReference type="InterPro" id="IPR000668">
    <property type="entry name" value="Peptidase_C1A_C"/>
</dbReference>
<keyword evidence="4" id="KW-0378">Hydrolase</keyword>
<reference evidence="10 11" key="1">
    <citation type="submission" date="2016-05" db="EMBL/GenBank/DDBJ databases">
        <title>First whole genome sequencing of Entamoeba histolytica HM1:IMSS-clone-6.</title>
        <authorList>
            <person name="Mukherjee Avik.K."/>
            <person name="Izumyama S."/>
            <person name="Nakada-Tsukui K."/>
            <person name="Nozaki T."/>
        </authorList>
    </citation>
    <scope>NUCLEOTIDE SEQUENCE [LARGE SCALE GENOMIC DNA]</scope>
    <source>
        <strain evidence="10 11">HM1:IMSS clone 6</strain>
    </source>
</reference>
<accession>A0A5K1VGX3</accession>